<dbReference type="HOGENOM" id="CLU_1811855_0_0_9"/>
<proteinExistence type="predicted"/>
<accession>R8NCX2</accession>
<dbReference type="Pfam" id="PF17633">
    <property type="entry name" value="DUF5514"/>
    <property type="match status" value="1"/>
</dbReference>
<comment type="caution">
    <text evidence="1">The sequence shown here is derived from an EMBL/GenBank/DDBJ whole genome shotgun (WGS) entry which is preliminary data.</text>
</comment>
<dbReference type="AlphaFoldDB" id="R8NCX2"/>
<protein>
    <recommendedName>
        <fullName evidence="3">DUF5514 family protein</fullName>
    </recommendedName>
</protein>
<evidence type="ECO:0000313" key="1">
    <source>
        <dbReference type="EMBL" id="EOP43903.1"/>
    </source>
</evidence>
<name>R8NCX2_BACCX</name>
<dbReference type="RefSeq" id="WP_016119555.1">
    <property type="nucleotide sequence ID" value="NZ_KB976676.1"/>
</dbReference>
<dbReference type="PATRIC" id="fig|1053236.3.peg.1299"/>
<sequence>MEKKVYYSIVSSVRFSRNEENRTIIEENIKKGENYFLIRKDDYGECFEVDFEKQITEEENEKENENWLLETVIDFAKKYKITEFELWKKHEGDSTYDKGFGIVIVGSMDNPILKFKEVYSGSLEDWNITWGKGKQNYEKIYFKLSL</sequence>
<evidence type="ECO:0000313" key="2">
    <source>
        <dbReference type="Proteomes" id="UP000014020"/>
    </source>
</evidence>
<dbReference type="EMBL" id="AHFE01000034">
    <property type="protein sequence ID" value="EOP43903.1"/>
    <property type="molecule type" value="Genomic_DNA"/>
</dbReference>
<dbReference type="Proteomes" id="UP000014020">
    <property type="component" value="Unassembled WGS sequence"/>
</dbReference>
<gene>
    <name evidence="1" type="ORF">IK1_05613</name>
</gene>
<evidence type="ECO:0008006" key="3">
    <source>
        <dbReference type="Google" id="ProtNLM"/>
    </source>
</evidence>
<dbReference type="InterPro" id="IPR035115">
    <property type="entry name" value="DUF5514"/>
</dbReference>
<organism evidence="1 2">
    <name type="scientific">Bacillus cereus (strain VD146)</name>
    <dbReference type="NCBI Taxonomy" id="1053236"/>
    <lineage>
        <taxon>Bacteria</taxon>
        <taxon>Bacillati</taxon>
        <taxon>Bacillota</taxon>
        <taxon>Bacilli</taxon>
        <taxon>Bacillales</taxon>
        <taxon>Bacillaceae</taxon>
        <taxon>Bacillus</taxon>
        <taxon>Bacillus cereus group</taxon>
    </lineage>
</organism>
<reference evidence="2" key="1">
    <citation type="submission" date="2012-12" db="EMBL/GenBank/DDBJ databases">
        <title>The genome sequence of Bacillus cereus VD146.</title>
        <authorList>
            <consortium name="The Broad Institute Genome Sequencing Platform"/>
            <consortium name="The Broad Institute Genome Sequencing Center for Infectious Disease"/>
            <person name="Feldgarden M."/>
            <person name="Van der Auwera G.A."/>
            <person name="Mahillon J."/>
            <person name="Duprez V."/>
            <person name="Timmery S."/>
            <person name="Mattelet C."/>
            <person name="Dierick K."/>
            <person name="Sun M."/>
            <person name="Yu Z."/>
            <person name="Zhu L."/>
            <person name="Hu X."/>
            <person name="Shank E.B."/>
            <person name="Swiecicka I."/>
            <person name="Hansen B.M."/>
            <person name="Andrup L."/>
            <person name="Walker B."/>
            <person name="Young S.K."/>
            <person name="Zeng Q."/>
            <person name="Gargeya S."/>
            <person name="Fitzgerald M."/>
            <person name="Haas B."/>
            <person name="Abouelleil A."/>
            <person name="Alvarado L."/>
            <person name="Arachchi H.M."/>
            <person name="Berlin A.M."/>
            <person name="Chapman S.B."/>
            <person name="Dewar J."/>
            <person name="Goldberg J."/>
            <person name="Griggs A."/>
            <person name="Gujja S."/>
            <person name="Hansen M."/>
            <person name="Howarth C."/>
            <person name="Imamovic A."/>
            <person name="Larimer J."/>
            <person name="McCowan C."/>
            <person name="Murphy C."/>
            <person name="Neiman D."/>
            <person name="Pearson M."/>
            <person name="Priest M."/>
            <person name="Roberts A."/>
            <person name="Saif S."/>
            <person name="Shea T."/>
            <person name="Sisk P."/>
            <person name="Sykes S."/>
            <person name="Wortman J."/>
            <person name="Nusbaum C."/>
            <person name="Birren B."/>
        </authorList>
    </citation>
    <scope>NUCLEOTIDE SEQUENCE [LARGE SCALE GENOMIC DNA]</scope>
    <source>
        <strain evidence="2">VD146</strain>
    </source>
</reference>